<evidence type="ECO:0000313" key="1">
    <source>
        <dbReference type="EMBL" id="MBB4881821.1"/>
    </source>
</evidence>
<dbReference type="OrthoDB" id="4961690at2"/>
<reference evidence="1 2" key="1">
    <citation type="submission" date="2020-08" db="EMBL/GenBank/DDBJ databases">
        <title>Sequencing the genomes of 1000 actinobacteria strains.</title>
        <authorList>
            <person name="Klenk H.-P."/>
        </authorList>
    </citation>
    <scope>NUCLEOTIDE SEQUENCE [LARGE SCALE GENOMIC DNA]</scope>
    <source>
        <strain evidence="1 2">DSM 19079</strain>
    </source>
</reference>
<sequence length="347" mass="35520">MTDNTTAPAAARAAEAAWLRAADAALAAEEVAPAHRRRLLAEARAVVVQSQEGPEELFGAPQEWAAQACVDSAEAGEPLTDARITTGADVLTVGLVLAGAGALLAFVLTLMKNGLTTDLSLGVLLVPPVVGVGGMGVLCAWERLQRHVPTVAAAGAAVCLAGALLAALAVLMLGLGDAGLTAGVSSFVWLGVAAVCGVLSWVAARVIPERDADQGATPAADEEWAARLAFLLRSRADVPEHRVDELVAEARAHAADAGSSLAEEFGSPASYAARVPRDRVHRARTTAALTTVAAAAVVGAMFGVLLPKGEAQWWHWLVTACAVTAAALAWTDVRRAATRSTDEGGRG</sequence>
<dbReference type="EMBL" id="JACHMC010000001">
    <property type="protein sequence ID" value="MBB4881821.1"/>
    <property type="molecule type" value="Genomic_DNA"/>
</dbReference>
<organism evidence="1 2">
    <name type="scientific">Micrococcus flavus</name>
    <dbReference type="NCBI Taxonomy" id="384602"/>
    <lineage>
        <taxon>Bacteria</taxon>
        <taxon>Bacillati</taxon>
        <taxon>Actinomycetota</taxon>
        <taxon>Actinomycetes</taxon>
        <taxon>Micrococcales</taxon>
        <taxon>Micrococcaceae</taxon>
        <taxon>Micrococcus</taxon>
    </lineage>
</organism>
<dbReference type="AlphaFoldDB" id="A0A4Y8X466"/>
<dbReference type="Proteomes" id="UP000560081">
    <property type="component" value="Unassembled WGS sequence"/>
</dbReference>
<evidence type="ECO:0000313" key="2">
    <source>
        <dbReference type="Proteomes" id="UP000560081"/>
    </source>
</evidence>
<accession>A0A4Y8X466</accession>
<gene>
    <name evidence="1" type="ORF">BJ976_000172</name>
</gene>
<keyword evidence="2" id="KW-1185">Reference proteome</keyword>
<protein>
    <submittedName>
        <fullName evidence="1">Uncharacterized protein</fullName>
    </submittedName>
</protein>
<name>A0A4Y8X466_9MICC</name>
<dbReference type="RefSeq" id="WP_135029428.1">
    <property type="nucleotide sequence ID" value="NZ_BMLA01000003.1"/>
</dbReference>
<proteinExistence type="predicted"/>
<comment type="caution">
    <text evidence="1">The sequence shown here is derived from an EMBL/GenBank/DDBJ whole genome shotgun (WGS) entry which is preliminary data.</text>
</comment>